<dbReference type="GO" id="GO:0005886">
    <property type="term" value="C:plasma membrane"/>
    <property type="evidence" value="ECO:0007669"/>
    <property type="project" value="UniProtKB-SubCell"/>
</dbReference>
<dbReference type="GeneID" id="95376408"/>
<dbReference type="PANTHER" id="PTHR34582:SF5">
    <property type="entry name" value="UPF0702 TRANSMEMBRANE PROTEIN YETF"/>
    <property type="match status" value="1"/>
</dbReference>
<evidence type="ECO:0000256" key="6">
    <source>
        <dbReference type="ARBA" id="ARBA00023136"/>
    </source>
</evidence>
<sequence>MDFMYIGIKLITGFIGLWGMTRLLGKKEISQLTPFDFVSALMLSELVGNTVYDKEVKYLELLFALAFWTVLSLTFEKITQKYKKLRRAFEGSPAVVIEKGKLNVKAMRSNSLDLEQLLMLLREQGIFSLHEVAYGIFENNGSLSILKKSPYDTVVRGDLNLPDEPVELPVPLIEEGEIKFKELERIGRDEEWLKEQMKESGFKQIKDIFYAEWHREHGFYASGWGK</sequence>
<protein>
    <submittedName>
        <fullName evidence="10">DUF421 domain-containing protein</fullName>
    </submittedName>
</protein>
<feature type="domain" description="YetF C-terminal" evidence="7">
    <location>
        <begin position="80"/>
        <end position="213"/>
    </location>
</feature>
<feature type="domain" description="YetF-like N-terminal transmembrane" evidence="8">
    <location>
        <begin position="4"/>
        <end position="77"/>
    </location>
</feature>
<dbReference type="KEGG" id="pchi:PC41400_16480"/>
<proteinExistence type="inferred from homology"/>
<dbReference type="Pfam" id="PF20730">
    <property type="entry name" value="YetF_N"/>
    <property type="match status" value="1"/>
</dbReference>
<dbReference type="EMBL" id="CP026520">
    <property type="protein sequence ID" value="QAV19189.1"/>
    <property type="molecule type" value="Genomic_DNA"/>
</dbReference>
<evidence type="ECO:0000313" key="11">
    <source>
        <dbReference type="Proteomes" id="UP000288943"/>
    </source>
</evidence>
<keyword evidence="5" id="KW-1133">Transmembrane helix</keyword>
<evidence type="ECO:0000256" key="2">
    <source>
        <dbReference type="ARBA" id="ARBA00006448"/>
    </source>
</evidence>
<dbReference type="AlphaFoldDB" id="A0A410WXM5"/>
<evidence type="ECO:0000313" key="10">
    <source>
        <dbReference type="EMBL" id="QAV19189.1"/>
    </source>
</evidence>
<keyword evidence="12" id="KW-1185">Reference proteome</keyword>
<reference evidence="9 12" key="2">
    <citation type="submission" date="2022-05" db="EMBL/GenBank/DDBJ databases">
        <title>Genome Sequencing of Bee-Associated Microbes.</title>
        <authorList>
            <person name="Dunlap C."/>
        </authorList>
    </citation>
    <scope>NUCLEOTIDE SEQUENCE [LARGE SCALE GENOMIC DNA]</scope>
    <source>
        <strain evidence="9 12">NRRL B-23120</strain>
    </source>
</reference>
<dbReference type="RefSeq" id="WP_042226025.1">
    <property type="nucleotide sequence ID" value="NZ_CP026520.1"/>
</dbReference>
<comment type="similarity">
    <text evidence="2">Belongs to the UPF0702 family.</text>
</comment>
<dbReference type="InterPro" id="IPR048454">
    <property type="entry name" value="YetF_N"/>
</dbReference>
<organism evidence="10 11">
    <name type="scientific">Paenibacillus chitinolyticus</name>
    <dbReference type="NCBI Taxonomy" id="79263"/>
    <lineage>
        <taxon>Bacteria</taxon>
        <taxon>Bacillati</taxon>
        <taxon>Bacillota</taxon>
        <taxon>Bacilli</taxon>
        <taxon>Bacillales</taxon>
        <taxon>Paenibacillaceae</taxon>
        <taxon>Paenibacillus</taxon>
    </lineage>
</organism>
<evidence type="ECO:0000313" key="9">
    <source>
        <dbReference type="EMBL" id="MCY9598184.1"/>
    </source>
</evidence>
<accession>A0A410WXM5</accession>
<dbReference type="Proteomes" id="UP000288943">
    <property type="component" value="Chromosome"/>
</dbReference>
<dbReference type="PANTHER" id="PTHR34582">
    <property type="entry name" value="UPF0702 TRANSMEMBRANE PROTEIN YCAP"/>
    <property type="match status" value="1"/>
</dbReference>
<keyword evidence="4" id="KW-0812">Transmembrane</keyword>
<evidence type="ECO:0000256" key="5">
    <source>
        <dbReference type="ARBA" id="ARBA00022989"/>
    </source>
</evidence>
<dbReference type="InterPro" id="IPR023090">
    <property type="entry name" value="UPF0702_alpha/beta_dom_sf"/>
</dbReference>
<evidence type="ECO:0000259" key="8">
    <source>
        <dbReference type="Pfam" id="PF20730"/>
    </source>
</evidence>
<dbReference type="Gene3D" id="3.30.240.20">
    <property type="entry name" value="bsu07140 like domains"/>
    <property type="match status" value="2"/>
</dbReference>
<evidence type="ECO:0000256" key="3">
    <source>
        <dbReference type="ARBA" id="ARBA00022475"/>
    </source>
</evidence>
<dbReference type="Proteomes" id="UP001527202">
    <property type="component" value="Unassembled WGS sequence"/>
</dbReference>
<evidence type="ECO:0000313" key="12">
    <source>
        <dbReference type="Proteomes" id="UP001527202"/>
    </source>
</evidence>
<evidence type="ECO:0000256" key="4">
    <source>
        <dbReference type="ARBA" id="ARBA00022692"/>
    </source>
</evidence>
<dbReference type="EMBL" id="JAMDMJ010000029">
    <property type="protein sequence ID" value="MCY9598184.1"/>
    <property type="molecule type" value="Genomic_DNA"/>
</dbReference>
<dbReference type="InterPro" id="IPR007353">
    <property type="entry name" value="DUF421"/>
</dbReference>
<reference evidence="10 11" key="1">
    <citation type="submission" date="2018-01" db="EMBL/GenBank/DDBJ databases">
        <title>The whole genome sequencing and assembly of Paenibacillus chitinolyticus KCCM 41400 strain.</title>
        <authorList>
            <person name="Kim J.-Y."/>
            <person name="Park M.-K."/>
            <person name="Lee Y.-J."/>
            <person name="Yi H."/>
            <person name="Bahn Y.-S."/>
            <person name="Kim J.F."/>
            <person name="Lee D.-W."/>
        </authorList>
    </citation>
    <scope>NUCLEOTIDE SEQUENCE [LARGE SCALE GENOMIC DNA]</scope>
    <source>
        <strain evidence="10 11">KCCM 41400</strain>
    </source>
</reference>
<evidence type="ECO:0000256" key="1">
    <source>
        <dbReference type="ARBA" id="ARBA00004651"/>
    </source>
</evidence>
<name>A0A410WXM5_9BACL</name>
<keyword evidence="6" id="KW-0472">Membrane</keyword>
<dbReference type="OrthoDB" id="9778331at2"/>
<dbReference type="Pfam" id="PF04239">
    <property type="entry name" value="DUF421"/>
    <property type="match status" value="1"/>
</dbReference>
<keyword evidence="3" id="KW-1003">Cell membrane</keyword>
<evidence type="ECO:0000259" key="7">
    <source>
        <dbReference type="Pfam" id="PF04239"/>
    </source>
</evidence>
<comment type="subcellular location">
    <subcellularLocation>
        <location evidence="1">Cell membrane</location>
        <topology evidence="1">Multi-pass membrane protein</topology>
    </subcellularLocation>
</comment>
<gene>
    <name evidence="9" type="ORF">M5X16_20765</name>
    <name evidence="10" type="ORF">PC41400_16480</name>
</gene>